<organism evidence="1 2">
    <name type="scientific">Laccaria amethystina LaAM-08-1</name>
    <dbReference type="NCBI Taxonomy" id="1095629"/>
    <lineage>
        <taxon>Eukaryota</taxon>
        <taxon>Fungi</taxon>
        <taxon>Dikarya</taxon>
        <taxon>Basidiomycota</taxon>
        <taxon>Agaricomycotina</taxon>
        <taxon>Agaricomycetes</taxon>
        <taxon>Agaricomycetidae</taxon>
        <taxon>Agaricales</taxon>
        <taxon>Agaricineae</taxon>
        <taxon>Hydnangiaceae</taxon>
        <taxon>Laccaria</taxon>
    </lineage>
</organism>
<dbReference type="EMBL" id="KN838576">
    <property type="protein sequence ID" value="KIK03817.1"/>
    <property type="molecule type" value="Genomic_DNA"/>
</dbReference>
<accession>A0A0C9Y1A5</accession>
<evidence type="ECO:0000313" key="1">
    <source>
        <dbReference type="EMBL" id="KIK03817.1"/>
    </source>
</evidence>
<dbReference type="AlphaFoldDB" id="A0A0C9Y1A5"/>
<dbReference type="HOGENOM" id="CLU_1938513_0_0_1"/>
<reference evidence="1 2" key="1">
    <citation type="submission" date="2014-04" db="EMBL/GenBank/DDBJ databases">
        <authorList>
            <consortium name="DOE Joint Genome Institute"/>
            <person name="Kuo A."/>
            <person name="Kohler A."/>
            <person name="Nagy L.G."/>
            <person name="Floudas D."/>
            <person name="Copeland A."/>
            <person name="Barry K.W."/>
            <person name="Cichocki N."/>
            <person name="Veneault-Fourrey C."/>
            <person name="LaButti K."/>
            <person name="Lindquist E.A."/>
            <person name="Lipzen A."/>
            <person name="Lundell T."/>
            <person name="Morin E."/>
            <person name="Murat C."/>
            <person name="Sun H."/>
            <person name="Tunlid A."/>
            <person name="Henrissat B."/>
            <person name="Grigoriev I.V."/>
            <person name="Hibbett D.S."/>
            <person name="Martin F."/>
            <person name="Nordberg H.P."/>
            <person name="Cantor M.N."/>
            <person name="Hua S.X."/>
        </authorList>
    </citation>
    <scope>NUCLEOTIDE SEQUENCE [LARGE SCALE GENOMIC DNA]</scope>
    <source>
        <strain evidence="1 2">LaAM-08-1</strain>
    </source>
</reference>
<name>A0A0C9Y1A5_9AGAR</name>
<keyword evidence="2" id="KW-1185">Reference proteome</keyword>
<evidence type="ECO:0000313" key="2">
    <source>
        <dbReference type="Proteomes" id="UP000054477"/>
    </source>
</evidence>
<proteinExistence type="predicted"/>
<protein>
    <submittedName>
        <fullName evidence="1">Uncharacterized protein</fullName>
    </submittedName>
</protein>
<gene>
    <name evidence="1" type="ORF">K443DRAFT_676478</name>
</gene>
<reference evidence="2" key="2">
    <citation type="submission" date="2015-01" db="EMBL/GenBank/DDBJ databases">
        <title>Evolutionary Origins and Diversification of the Mycorrhizal Mutualists.</title>
        <authorList>
            <consortium name="DOE Joint Genome Institute"/>
            <consortium name="Mycorrhizal Genomics Consortium"/>
            <person name="Kohler A."/>
            <person name="Kuo A."/>
            <person name="Nagy L.G."/>
            <person name="Floudas D."/>
            <person name="Copeland A."/>
            <person name="Barry K.W."/>
            <person name="Cichocki N."/>
            <person name="Veneault-Fourrey C."/>
            <person name="LaButti K."/>
            <person name="Lindquist E.A."/>
            <person name="Lipzen A."/>
            <person name="Lundell T."/>
            <person name="Morin E."/>
            <person name="Murat C."/>
            <person name="Riley R."/>
            <person name="Ohm R."/>
            <person name="Sun H."/>
            <person name="Tunlid A."/>
            <person name="Henrissat B."/>
            <person name="Grigoriev I.V."/>
            <person name="Hibbett D.S."/>
            <person name="Martin F."/>
        </authorList>
    </citation>
    <scope>NUCLEOTIDE SEQUENCE [LARGE SCALE GENOMIC DNA]</scope>
    <source>
        <strain evidence="2">LaAM-08-1</strain>
    </source>
</reference>
<dbReference type="Proteomes" id="UP000054477">
    <property type="component" value="Unassembled WGS sequence"/>
</dbReference>
<sequence>MRWAAVTSLSNSTRTRTRSLNRGNANLLCGHLHSTTRAVSLVSQGYQRHALSQHYLGPCSLEPLAFKLTSFLVDCLRGKTGKIGNTLPSQGIYHSSGMTRRLAFGKADGIMDVRPRGQSSESEFHSLKET</sequence>